<evidence type="ECO:0000313" key="1">
    <source>
        <dbReference type="EMBL" id="MFC1573457.1"/>
    </source>
</evidence>
<comment type="caution">
    <text evidence="1">The sequence shown here is derived from an EMBL/GenBank/DDBJ whole genome shotgun (WGS) entry which is preliminary data.</text>
</comment>
<feature type="non-terminal residue" evidence="1">
    <location>
        <position position="1"/>
    </location>
</feature>
<accession>A0ABV6YM89</accession>
<name>A0ABV6YM89_UNCEI</name>
<keyword evidence="2" id="KW-1185">Reference proteome</keyword>
<gene>
    <name evidence="1" type="ORF">ACFL6M_07665</name>
</gene>
<dbReference type="Proteomes" id="UP001593833">
    <property type="component" value="Unassembled WGS sequence"/>
</dbReference>
<reference evidence="1 2" key="1">
    <citation type="submission" date="2024-09" db="EMBL/GenBank/DDBJ databases">
        <authorList>
            <person name="D'Angelo T."/>
        </authorList>
    </citation>
    <scope>NUCLEOTIDE SEQUENCE [LARGE SCALE GENOMIC DNA]</scope>
    <source>
        <strain evidence="1">SAG AM-320-E07</strain>
    </source>
</reference>
<dbReference type="EMBL" id="JBHPKH010000172">
    <property type="protein sequence ID" value="MFC1573457.1"/>
    <property type="molecule type" value="Genomic_DNA"/>
</dbReference>
<sequence>LNAHLAGVLAKAVAGSRTEPDSNEHDRLHQAFQNEGISTQPTEVLHRKADRTASNAAIPSGLWGDALLLALRMASNHPDWSICSTQDDYPSSDPTEPLQMVVQELEELVERARGSLIGSAGRNASVQEVCNDFLADLKEAAQVDGSLVTGSSIANKTVVSPPEGRPT</sequence>
<protein>
    <submittedName>
        <fullName evidence="1">Uncharacterized protein</fullName>
    </submittedName>
</protein>
<proteinExistence type="predicted"/>
<organism evidence="1 2">
    <name type="scientific">Eiseniibacteriota bacterium</name>
    <dbReference type="NCBI Taxonomy" id="2212470"/>
    <lineage>
        <taxon>Bacteria</taxon>
        <taxon>Candidatus Eiseniibacteriota</taxon>
    </lineage>
</organism>
<evidence type="ECO:0000313" key="2">
    <source>
        <dbReference type="Proteomes" id="UP001593833"/>
    </source>
</evidence>